<evidence type="ECO:0000313" key="1">
    <source>
        <dbReference type="EMBL" id="TYA89253.1"/>
    </source>
</evidence>
<evidence type="ECO:0000313" key="2">
    <source>
        <dbReference type="Proteomes" id="UP000323930"/>
    </source>
</evidence>
<dbReference type="Proteomes" id="UP000323930">
    <property type="component" value="Unassembled WGS sequence"/>
</dbReference>
<proteinExistence type="predicted"/>
<dbReference type="AlphaFoldDB" id="A0A5D0IZC8"/>
<dbReference type="RefSeq" id="WP_148540120.1">
    <property type="nucleotide sequence ID" value="NZ_VSDQ01000241.1"/>
</dbReference>
<sequence>MLHLIDSRTNPITLYNILESYIHENIKKEDFEFKETINDFFKHSRLMSIVMSQDRCVISNQLISSNHSTLSDGVWIWSSGFAHYVKEHNLKLPDSFEKYIITTYSKTFNIRDDKLVKLNREVDRFKIDLELYEEEFDLFLSKKGYTIKDKHSLMDKDNLEKCLELEKEFERQTNRITFMSFDLNKVNYVEYK</sequence>
<dbReference type="OrthoDB" id="675245at2"/>
<organism evidence="1 2">
    <name type="scientific">Seonamhaeicola marinus</name>
    <dbReference type="NCBI Taxonomy" id="1912246"/>
    <lineage>
        <taxon>Bacteria</taxon>
        <taxon>Pseudomonadati</taxon>
        <taxon>Bacteroidota</taxon>
        <taxon>Flavobacteriia</taxon>
        <taxon>Flavobacteriales</taxon>
        <taxon>Flavobacteriaceae</taxon>
    </lineage>
</organism>
<gene>
    <name evidence="1" type="ORF">FUA24_03730</name>
</gene>
<comment type="caution">
    <text evidence="1">The sequence shown here is derived from an EMBL/GenBank/DDBJ whole genome shotgun (WGS) entry which is preliminary data.</text>
</comment>
<name>A0A5D0IZC8_9FLAO</name>
<keyword evidence="2" id="KW-1185">Reference proteome</keyword>
<reference evidence="1 2" key="1">
    <citation type="submission" date="2019-08" db="EMBL/GenBank/DDBJ databases">
        <title>Seonamhaeicola sediminis sp. nov., isolated from marine sediment.</title>
        <authorList>
            <person name="Cao W.R."/>
        </authorList>
    </citation>
    <scope>NUCLEOTIDE SEQUENCE [LARGE SCALE GENOMIC DNA]</scope>
    <source>
        <strain evidence="1 2">B011</strain>
    </source>
</reference>
<dbReference type="EMBL" id="VSDQ01000241">
    <property type="protein sequence ID" value="TYA89253.1"/>
    <property type="molecule type" value="Genomic_DNA"/>
</dbReference>
<protein>
    <submittedName>
        <fullName evidence="1">Uncharacterized protein</fullName>
    </submittedName>
</protein>
<accession>A0A5D0IZC8</accession>